<dbReference type="InterPro" id="IPR003856">
    <property type="entry name" value="LPS_length_determ_N"/>
</dbReference>
<organism evidence="14 15">
    <name type="scientific">Ruoffia tabacinasalis</name>
    <dbReference type="NCBI Taxonomy" id="87458"/>
    <lineage>
        <taxon>Bacteria</taxon>
        <taxon>Bacillati</taxon>
        <taxon>Bacillota</taxon>
        <taxon>Bacilli</taxon>
        <taxon>Lactobacillales</taxon>
        <taxon>Aerococcaceae</taxon>
        <taxon>Ruoffia</taxon>
    </lineage>
</organism>
<evidence type="ECO:0000256" key="7">
    <source>
        <dbReference type="ARBA" id="ARBA00022903"/>
    </source>
</evidence>
<protein>
    <recommendedName>
        <fullName evidence="4">Capsular polysaccharide biosynthesis protein CpsC</fullName>
    </recommendedName>
</protein>
<evidence type="ECO:0000256" key="6">
    <source>
        <dbReference type="ARBA" id="ARBA00022692"/>
    </source>
</evidence>
<keyword evidence="8 12" id="KW-1133">Transmembrane helix</keyword>
<comment type="similarity">
    <text evidence="3">Belongs to the CpsC/CapA family.</text>
</comment>
<sequence length="246" mass="27453">MEQEMSLLDLWKLLRKYYARIIGMTVVGAVLAVVFMMLFVDRQYVSEAQLLVNQSSGQDTAIQYNEVQTNVNLVNTYKDIIRGNAVLEAVSDSLGNVFTIEELRDSITVEQSANSQAFYVRAIMGSPTDAQNVVNNVITKFENTLREFYGEEVSSINLVSAASYNPNQVSPSLVLYALIGALLGFVIIAGISLIQELMDTRVKSADDLTNMGMIRLAEINKLTDAQVKKNRFRPDVGDKTPLRRRI</sequence>
<name>A0ABS0LK25_9LACT</name>
<reference evidence="14 15" key="1">
    <citation type="submission" date="2020-07" db="EMBL/GenBank/DDBJ databases">
        <title>Facklamia lactis sp. nov., isolated from raw milk.</title>
        <authorList>
            <person name="Doll E.V."/>
            <person name="Huptas C."/>
            <person name="Staib L."/>
            <person name="Wenning M."/>
            <person name="Scherer S."/>
        </authorList>
    </citation>
    <scope>NUCLEOTIDE SEQUENCE [LARGE SCALE GENOMIC DNA]</scope>
    <source>
        <strain evidence="14 15">DSM 104272</strain>
    </source>
</reference>
<accession>A0ABS0LK25</accession>
<evidence type="ECO:0000256" key="10">
    <source>
        <dbReference type="ARBA" id="ARBA00023169"/>
    </source>
</evidence>
<evidence type="ECO:0000313" key="15">
    <source>
        <dbReference type="Proteomes" id="UP000823401"/>
    </source>
</evidence>
<evidence type="ECO:0000256" key="9">
    <source>
        <dbReference type="ARBA" id="ARBA00023136"/>
    </source>
</evidence>
<keyword evidence="9 12" id="KW-0472">Membrane</keyword>
<dbReference type="Pfam" id="PF02706">
    <property type="entry name" value="Wzz"/>
    <property type="match status" value="1"/>
</dbReference>
<evidence type="ECO:0000256" key="12">
    <source>
        <dbReference type="SAM" id="Phobius"/>
    </source>
</evidence>
<dbReference type="PANTHER" id="PTHR32309:SF13">
    <property type="entry name" value="FERRIC ENTEROBACTIN TRANSPORT PROTEIN FEPE"/>
    <property type="match status" value="1"/>
</dbReference>
<evidence type="ECO:0000256" key="2">
    <source>
        <dbReference type="ARBA" id="ARBA00005132"/>
    </source>
</evidence>
<evidence type="ECO:0000256" key="5">
    <source>
        <dbReference type="ARBA" id="ARBA00022475"/>
    </source>
</evidence>
<proteinExistence type="inferred from homology"/>
<comment type="pathway">
    <text evidence="2">Capsule biogenesis; capsule polysaccharide biosynthesis.</text>
</comment>
<gene>
    <name evidence="14" type="ORF">HYQ42_07200</name>
</gene>
<keyword evidence="6 12" id="KW-0812">Transmembrane</keyword>
<dbReference type="PANTHER" id="PTHR32309">
    <property type="entry name" value="TYROSINE-PROTEIN KINASE"/>
    <property type="match status" value="1"/>
</dbReference>
<dbReference type="InterPro" id="IPR050445">
    <property type="entry name" value="Bact_polysacc_biosynth/exp"/>
</dbReference>
<evidence type="ECO:0000256" key="4">
    <source>
        <dbReference type="ARBA" id="ARBA00020739"/>
    </source>
</evidence>
<keyword evidence="5" id="KW-1003">Cell membrane</keyword>
<dbReference type="Proteomes" id="UP000823401">
    <property type="component" value="Unassembled WGS sequence"/>
</dbReference>
<feature type="transmembrane region" description="Helical" evidence="12">
    <location>
        <begin position="173"/>
        <end position="194"/>
    </location>
</feature>
<evidence type="ECO:0000256" key="1">
    <source>
        <dbReference type="ARBA" id="ARBA00004651"/>
    </source>
</evidence>
<keyword evidence="10" id="KW-0270">Exopolysaccharide synthesis</keyword>
<keyword evidence="7" id="KW-0972">Capsule biogenesis/degradation</keyword>
<dbReference type="EMBL" id="JACCEL010000015">
    <property type="protein sequence ID" value="MBG9978573.1"/>
    <property type="molecule type" value="Genomic_DNA"/>
</dbReference>
<feature type="domain" description="Polysaccharide chain length determinant N-terminal" evidence="13">
    <location>
        <begin position="4"/>
        <end position="94"/>
    </location>
</feature>
<evidence type="ECO:0000256" key="8">
    <source>
        <dbReference type="ARBA" id="ARBA00022989"/>
    </source>
</evidence>
<evidence type="ECO:0000256" key="11">
    <source>
        <dbReference type="ARBA" id="ARBA00045736"/>
    </source>
</evidence>
<comment type="caution">
    <text evidence="14">The sequence shown here is derived from an EMBL/GenBank/DDBJ whole genome shotgun (WGS) entry which is preliminary data.</text>
</comment>
<evidence type="ECO:0000256" key="3">
    <source>
        <dbReference type="ARBA" id="ARBA00006683"/>
    </source>
</evidence>
<evidence type="ECO:0000259" key="13">
    <source>
        <dbReference type="Pfam" id="PF02706"/>
    </source>
</evidence>
<comment type="function">
    <text evidence="11">Required for CpsD phosphorylation. Involved in the regulation of capsular polysaccharide biosynthesis. May be part of a complex that directs the coordinated polymerization and export to the cell surface of the capsular polysaccharide.</text>
</comment>
<keyword evidence="15" id="KW-1185">Reference proteome</keyword>
<feature type="transmembrane region" description="Helical" evidence="12">
    <location>
        <begin position="21"/>
        <end position="40"/>
    </location>
</feature>
<evidence type="ECO:0000313" key="14">
    <source>
        <dbReference type="EMBL" id="MBG9978573.1"/>
    </source>
</evidence>
<comment type="subcellular location">
    <subcellularLocation>
        <location evidence="1">Cell membrane</location>
        <topology evidence="1">Multi-pass membrane protein</topology>
    </subcellularLocation>
</comment>
<dbReference type="RefSeq" id="WP_197104640.1">
    <property type="nucleotide sequence ID" value="NZ_JACCEL010000015.1"/>
</dbReference>